<proteinExistence type="predicted"/>
<dbReference type="EMBL" id="JAOCDZ010000025">
    <property type="protein sequence ID" value="MDH0739403.1"/>
    <property type="molecule type" value="Genomic_DNA"/>
</dbReference>
<protein>
    <submittedName>
        <fullName evidence="1">Uncharacterized protein</fullName>
    </submittedName>
</protein>
<accession>A0AA42S7B9</accession>
<name>A0AA42S7B9_9BURK</name>
<evidence type="ECO:0000313" key="1">
    <source>
        <dbReference type="EMBL" id="MDH0739403.1"/>
    </source>
</evidence>
<comment type="caution">
    <text evidence="1">The sequence shown here is derived from an EMBL/GenBank/DDBJ whole genome shotgun (WGS) entry which is preliminary data.</text>
</comment>
<dbReference type="AlphaFoldDB" id="A0AA42S7B9"/>
<sequence length="48" mass="5765">MLSHKQDHRFAFTQADTGYRRTRYRLVVVEPSLARAALCSDWRIYQHL</sequence>
<reference evidence="1" key="1">
    <citation type="submission" date="2022-09" db="EMBL/GenBank/DDBJ databases">
        <title>Intensive care unit water sources are persistently colonized with multi-drug resistant bacteria and are the site of extensive horizontal gene transfer of antibiotic resistance genes.</title>
        <authorList>
            <person name="Diorio-Toth L."/>
        </authorList>
    </citation>
    <scope>NUCLEOTIDE SEQUENCE</scope>
    <source>
        <strain evidence="1">GD03843</strain>
    </source>
</reference>
<dbReference type="Gene3D" id="2.30.110.50">
    <property type="match status" value="1"/>
</dbReference>
<dbReference type="Proteomes" id="UP001161094">
    <property type="component" value="Unassembled WGS sequence"/>
</dbReference>
<organism evidence="1 2">
    <name type="scientific">Achromobacter spanius</name>
    <dbReference type="NCBI Taxonomy" id="217203"/>
    <lineage>
        <taxon>Bacteria</taxon>
        <taxon>Pseudomonadati</taxon>
        <taxon>Pseudomonadota</taxon>
        <taxon>Betaproteobacteria</taxon>
        <taxon>Burkholderiales</taxon>
        <taxon>Alcaligenaceae</taxon>
        <taxon>Achromobacter</taxon>
    </lineage>
</organism>
<gene>
    <name evidence="1" type="ORF">N5D93_26590</name>
</gene>
<dbReference type="RefSeq" id="WP_279997051.1">
    <property type="nucleotide sequence ID" value="NZ_JAOCDZ010000025.1"/>
</dbReference>
<evidence type="ECO:0000313" key="2">
    <source>
        <dbReference type="Proteomes" id="UP001161094"/>
    </source>
</evidence>